<sequence>MEFKQDEVRAERLYEQVERILAKEIVGGKYDEAGYLPSERNLMERFGVGRPAIREALFSLERRGLATRHQGKRVRPLKPGFETVIQQLDLVVESSLRERANLRHLMELRRFVESSLAEKAAQTATKAEIAKLWAILEETRKSIHDQERFWQADIAFHEALAEISNNPILPEIVKAIARWLIGERRITLPDVERNKKVCDHHEAIITAIEAGDGPAASQAMSRHFRDTEQVLGLST</sequence>
<dbReference type="STRING" id="391937.NA2_01664"/>
<dbReference type="InterPro" id="IPR036390">
    <property type="entry name" value="WH_DNA-bd_sf"/>
</dbReference>
<dbReference type="InterPro" id="IPR011711">
    <property type="entry name" value="GntR_C"/>
</dbReference>
<dbReference type="InterPro" id="IPR000524">
    <property type="entry name" value="Tscrpt_reg_HTH_GntR"/>
</dbReference>
<keyword evidence="6" id="KW-1185">Reference proteome</keyword>
<dbReference type="Pfam" id="PF00392">
    <property type="entry name" value="GntR"/>
    <property type="match status" value="1"/>
</dbReference>
<dbReference type="PANTHER" id="PTHR43537:SF5">
    <property type="entry name" value="UXU OPERON TRANSCRIPTIONAL REGULATOR"/>
    <property type="match status" value="1"/>
</dbReference>
<dbReference type="GO" id="GO:0003700">
    <property type="term" value="F:DNA-binding transcription factor activity"/>
    <property type="evidence" value="ECO:0007669"/>
    <property type="project" value="InterPro"/>
</dbReference>
<dbReference type="Pfam" id="PF07729">
    <property type="entry name" value="FCD"/>
    <property type="match status" value="1"/>
</dbReference>
<dbReference type="InterPro" id="IPR008920">
    <property type="entry name" value="TF_FadR/GntR_C"/>
</dbReference>
<dbReference type="eggNOG" id="COG2186">
    <property type="taxonomic scope" value="Bacteria"/>
</dbReference>
<evidence type="ECO:0000256" key="2">
    <source>
        <dbReference type="ARBA" id="ARBA00023125"/>
    </source>
</evidence>
<dbReference type="OrthoDB" id="9028214at2"/>
<evidence type="ECO:0000313" key="5">
    <source>
        <dbReference type="EMBL" id="EKF20451.1"/>
    </source>
</evidence>
<keyword evidence="1" id="KW-0805">Transcription regulation</keyword>
<dbReference type="RefSeq" id="WP_008593467.1">
    <property type="nucleotide sequence ID" value="NZ_AMRM01000002.1"/>
</dbReference>
<dbReference type="SUPFAM" id="SSF48008">
    <property type="entry name" value="GntR ligand-binding domain-like"/>
    <property type="match status" value="1"/>
</dbReference>
<evidence type="ECO:0000259" key="4">
    <source>
        <dbReference type="PROSITE" id="PS50949"/>
    </source>
</evidence>
<feature type="domain" description="HTH gntR-type" evidence="4">
    <location>
        <begin position="11"/>
        <end position="79"/>
    </location>
</feature>
<dbReference type="CDD" id="cd07377">
    <property type="entry name" value="WHTH_GntR"/>
    <property type="match status" value="1"/>
</dbReference>
<dbReference type="SMART" id="SM00895">
    <property type="entry name" value="FCD"/>
    <property type="match status" value="1"/>
</dbReference>
<dbReference type="Gene3D" id="1.20.120.530">
    <property type="entry name" value="GntR ligand-binding domain-like"/>
    <property type="match status" value="1"/>
</dbReference>
<evidence type="ECO:0000256" key="1">
    <source>
        <dbReference type="ARBA" id="ARBA00023015"/>
    </source>
</evidence>
<organism evidence="5 6">
    <name type="scientific">Nitratireductor pacificus pht-3B</name>
    <dbReference type="NCBI Taxonomy" id="391937"/>
    <lineage>
        <taxon>Bacteria</taxon>
        <taxon>Pseudomonadati</taxon>
        <taxon>Pseudomonadota</taxon>
        <taxon>Alphaproteobacteria</taxon>
        <taxon>Hyphomicrobiales</taxon>
        <taxon>Phyllobacteriaceae</taxon>
        <taxon>Nitratireductor</taxon>
    </lineage>
</organism>
<evidence type="ECO:0000256" key="3">
    <source>
        <dbReference type="ARBA" id="ARBA00023163"/>
    </source>
</evidence>
<protein>
    <submittedName>
        <fullName evidence="5">Transcriptional regulator NanR</fullName>
    </submittedName>
</protein>
<dbReference type="SMART" id="SM00345">
    <property type="entry name" value="HTH_GNTR"/>
    <property type="match status" value="1"/>
</dbReference>
<dbReference type="InterPro" id="IPR036388">
    <property type="entry name" value="WH-like_DNA-bd_sf"/>
</dbReference>
<comment type="caution">
    <text evidence="5">The sequence shown here is derived from an EMBL/GenBank/DDBJ whole genome shotgun (WGS) entry which is preliminary data.</text>
</comment>
<accession>K2ME45</accession>
<keyword evidence="2" id="KW-0238">DNA-binding</keyword>
<reference evidence="5 6" key="1">
    <citation type="journal article" date="2012" name="J. Bacteriol.">
        <title>Genome Sequence of Nitratireductor pacificus Type Strain pht-3B.</title>
        <authorList>
            <person name="Lai Q."/>
            <person name="Li G."/>
            <person name="Shao Z."/>
        </authorList>
    </citation>
    <scope>NUCLEOTIDE SEQUENCE [LARGE SCALE GENOMIC DNA]</scope>
    <source>
        <strain evidence="6">pht-3B</strain>
    </source>
</reference>
<proteinExistence type="predicted"/>
<gene>
    <name evidence="5" type="ORF">NA2_01664</name>
</gene>
<dbReference type="PANTHER" id="PTHR43537">
    <property type="entry name" value="TRANSCRIPTIONAL REGULATOR, GNTR FAMILY"/>
    <property type="match status" value="1"/>
</dbReference>
<dbReference type="Gene3D" id="1.10.10.10">
    <property type="entry name" value="Winged helix-like DNA-binding domain superfamily/Winged helix DNA-binding domain"/>
    <property type="match status" value="1"/>
</dbReference>
<dbReference type="PATRIC" id="fig|391937.3.peg.345"/>
<dbReference type="PROSITE" id="PS50949">
    <property type="entry name" value="HTH_GNTR"/>
    <property type="match status" value="1"/>
</dbReference>
<dbReference type="Proteomes" id="UP000006786">
    <property type="component" value="Unassembled WGS sequence"/>
</dbReference>
<evidence type="ECO:0000313" key="6">
    <source>
        <dbReference type="Proteomes" id="UP000006786"/>
    </source>
</evidence>
<name>K2ME45_9HYPH</name>
<dbReference type="PRINTS" id="PR00035">
    <property type="entry name" value="HTHGNTR"/>
</dbReference>
<keyword evidence="3" id="KW-0804">Transcription</keyword>
<dbReference type="SUPFAM" id="SSF46785">
    <property type="entry name" value="Winged helix' DNA-binding domain"/>
    <property type="match status" value="1"/>
</dbReference>
<dbReference type="GO" id="GO:0003677">
    <property type="term" value="F:DNA binding"/>
    <property type="evidence" value="ECO:0007669"/>
    <property type="project" value="UniProtKB-KW"/>
</dbReference>
<dbReference type="EMBL" id="AMRM01000002">
    <property type="protein sequence ID" value="EKF20451.1"/>
    <property type="molecule type" value="Genomic_DNA"/>
</dbReference>
<dbReference type="AlphaFoldDB" id="K2ME45"/>